<comment type="caution">
    <text evidence="1">The sequence shown here is derived from an EMBL/GenBank/DDBJ whole genome shotgun (WGS) entry which is preliminary data.</text>
</comment>
<name>A0ABP7KAA5_9ACTN</name>
<evidence type="ECO:0000313" key="2">
    <source>
        <dbReference type="Proteomes" id="UP001501563"/>
    </source>
</evidence>
<reference evidence="2" key="1">
    <citation type="journal article" date="2019" name="Int. J. Syst. Evol. Microbiol.">
        <title>The Global Catalogue of Microorganisms (GCM) 10K type strain sequencing project: providing services to taxonomists for standard genome sequencing and annotation.</title>
        <authorList>
            <consortium name="The Broad Institute Genomics Platform"/>
            <consortium name="The Broad Institute Genome Sequencing Center for Infectious Disease"/>
            <person name="Wu L."/>
            <person name="Ma J."/>
        </authorList>
    </citation>
    <scope>NUCLEOTIDE SEQUENCE [LARGE SCALE GENOMIC DNA]</scope>
    <source>
        <strain evidence="2">JCM 16578</strain>
    </source>
</reference>
<evidence type="ECO:0000313" key="1">
    <source>
        <dbReference type="EMBL" id="GAA3870983.1"/>
    </source>
</evidence>
<protein>
    <submittedName>
        <fullName evidence="1">Uncharacterized protein</fullName>
    </submittedName>
</protein>
<dbReference type="Proteomes" id="UP001501563">
    <property type="component" value="Unassembled WGS sequence"/>
</dbReference>
<dbReference type="EMBL" id="BAAAZA010000010">
    <property type="protein sequence ID" value="GAA3870983.1"/>
    <property type="molecule type" value="Genomic_DNA"/>
</dbReference>
<gene>
    <name evidence="1" type="ORF">GCM10022207_40350</name>
</gene>
<sequence>MSAVADGAATAPAISVAVTSAPAEASAVTRRVGLNPLKWDLPLQDFLWVRGSFRL</sequence>
<keyword evidence="2" id="KW-1185">Reference proteome</keyword>
<proteinExistence type="predicted"/>
<accession>A0ABP7KAA5</accession>
<organism evidence="1 2">
    <name type="scientific">Streptomyces lannensis</name>
    <dbReference type="NCBI Taxonomy" id="766498"/>
    <lineage>
        <taxon>Bacteria</taxon>
        <taxon>Bacillati</taxon>
        <taxon>Actinomycetota</taxon>
        <taxon>Actinomycetes</taxon>
        <taxon>Kitasatosporales</taxon>
        <taxon>Streptomycetaceae</taxon>
        <taxon>Streptomyces</taxon>
    </lineage>
</organism>